<gene>
    <name evidence="1" type="ORF">NIES2135_09230</name>
</gene>
<evidence type="ECO:0000313" key="2">
    <source>
        <dbReference type="Proteomes" id="UP000217895"/>
    </source>
</evidence>
<dbReference type="EMBL" id="AP018203">
    <property type="protein sequence ID" value="BAY54109.1"/>
    <property type="molecule type" value="Genomic_DNA"/>
</dbReference>
<keyword evidence="2" id="KW-1185">Reference proteome</keyword>
<proteinExistence type="predicted"/>
<protein>
    <submittedName>
        <fullName evidence="1">FG-GAP repeat-containing protein</fullName>
    </submittedName>
</protein>
<dbReference type="Proteomes" id="UP000217895">
    <property type="component" value="Chromosome"/>
</dbReference>
<organism evidence="1 2">
    <name type="scientific">Leptolyngbya boryana NIES-2135</name>
    <dbReference type="NCBI Taxonomy" id="1973484"/>
    <lineage>
        <taxon>Bacteria</taxon>
        <taxon>Bacillati</taxon>
        <taxon>Cyanobacteriota</taxon>
        <taxon>Cyanophyceae</taxon>
        <taxon>Leptolyngbyales</taxon>
        <taxon>Leptolyngbyaceae</taxon>
        <taxon>Leptolyngbya group</taxon>
        <taxon>Leptolyngbya</taxon>
    </lineage>
</organism>
<dbReference type="AlphaFoldDB" id="A0A1Z4JBG3"/>
<dbReference type="PANTHER" id="PTHR46580">
    <property type="entry name" value="SENSOR KINASE-RELATED"/>
    <property type="match status" value="1"/>
</dbReference>
<dbReference type="PANTHER" id="PTHR46580:SF2">
    <property type="entry name" value="MAM DOMAIN-CONTAINING PROTEIN"/>
    <property type="match status" value="1"/>
</dbReference>
<dbReference type="InterPro" id="IPR028994">
    <property type="entry name" value="Integrin_alpha_N"/>
</dbReference>
<evidence type="ECO:0000313" key="1">
    <source>
        <dbReference type="EMBL" id="BAY54109.1"/>
    </source>
</evidence>
<accession>A0A1Z4JBG3</accession>
<reference evidence="1 2" key="1">
    <citation type="submission" date="2017-06" db="EMBL/GenBank/DDBJ databases">
        <title>Genome sequencing of cyanobaciteial culture collection at National Institute for Environmental Studies (NIES).</title>
        <authorList>
            <person name="Hirose Y."/>
            <person name="Shimura Y."/>
            <person name="Fujisawa T."/>
            <person name="Nakamura Y."/>
            <person name="Kawachi M."/>
        </authorList>
    </citation>
    <scope>NUCLEOTIDE SEQUENCE [LARGE SCALE GENOMIC DNA]</scope>
    <source>
        <strain evidence="1 2">NIES-2135</strain>
    </source>
</reference>
<dbReference type="SUPFAM" id="SSF69318">
    <property type="entry name" value="Integrin alpha N-terminal domain"/>
    <property type="match status" value="1"/>
</dbReference>
<name>A0A1Z4JBG3_LEPBY</name>
<sequence>MTTSLEVKSPLSEAVSLSTSQYGCGHSAPDFEDPVASGSKSSLLQSRATAFIWRNDALDETGAWGIQGTTFQIGAAFRNMPPLGSNSDWKLVDAGGFTGGENTLLWRNAVTDQTAIWTVDGIDFEDGFLLTGAPSLGSNSPWRLVSGVTISDSPTLVWRNQVTDQTAIWKFNETGVFQSGAFLENAPGLGANSAWQLIDALGNGNQLELLWRNQTTDETAIWKFDGSNFSSSAFVANLPQLGSNSPWELAKFVDVDGNKSADLIWQNRTSGEQAVWFLNGSDFTSSEFIKNAPRPDANWQIVGVVSIDLEELPTVIPQSAASTQAPSTNTLVWANDSDDTSGTWDIESNPLGATFINGRGIEGAPAIPPNSPWTLIDAIAKPGGGIQYLWRNQVTDETGVWTIQNNQFVSSAFLGGAPKLGSNSSWELISHVFLGDCDQTTLVWRNQATDETALWTFDANYQFVGSEFVSGAPVLGSNSQWKLIDAVDSYGYLDLLWRNEVIDETGFWILDGKDFSYSGMVENAPKLGSNSPWKLVKTENLNDDGHADLIWQNFETGEQGIWYLDDLDFASGVVVNNAPRPAQNWRVVGAV</sequence>